<feature type="transmembrane region" description="Helical" evidence="1">
    <location>
        <begin position="201"/>
        <end position="220"/>
    </location>
</feature>
<dbReference type="Gene3D" id="3.90.190.10">
    <property type="entry name" value="Protein tyrosine phosphatase superfamily"/>
    <property type="match status" value="1"/>
</dbReference>
<reference evidence="3 4" key="1">
    <citation type="submission" date="2020-08" db="EMBL/GenBank/DDBJ databases">
        <title>Functional genomics of gut bacteria from endangered species of beetles.</title>
        <authorList>
            <person name="Carlos-Shanley C."/>
        </authorList>
    </citation>
    <scope>NUCLEOTIDE SEQUENCE [LARGE SCALE GENOMIC DNA]</scope>
    <source>
        <strain evidence="3 4">S00136</strain>
    </source>
</reference>
<feature type="transmembrane region" description="Helical" evidence="1">
    <location>
        <begin position="35"/>
        <end position="55"/>
    </location>
</feature>
<dbReference type="PANTHER" id="PTHR47216:SF4">
    <property type="entry name" value="OS01G0859400 PROTEIN"/>
    <property type="match status" value="1"/>
</dbReference>
<comment type="caution">
    <text evidence="3">The sequence shown here is derived from an EMBL/GenBank/DDBJ whole genome shotgun (WGS) entry which is preliminary data.</text>
</comment>
<organism evidence="3 4">
    <name type="scientific">Chryseobacterium shigense</name>
    <dbReference type="NCBI Taxonomy" id="297244"/>
    <lineage>
        <taxon>Bacteria</taxon>
        <taxon>Pseudomonadati</taxon>
        <taxon>Bacteroidota</taxon>
        <taxon>Flavobacteriia</taxon>
        <taxon>Flavobacteriales</taxon>
        <taxon>Weeksellaceae</taxon>
        <taxon>Chryseobacterium group</taxon>
        <taxon>Chryseobacterium</taxon>
    </lineage>
</organism>
<dbReference type="AlphaFoldDB" id="A0A841NFQ6"/>
<dbReference type="SUPFAM" id="SSF52799">
    <property type="entry name" value="(Phosphotyrosine protein) phosphatases II"/>
    <property type="match status" value="1"/>
</dbReference>
<feature type="transmembrane region" description="Helical" evidence="1">
    <location>
        <begin position="178"/>
        <end position="195"/>
    </location>
</feature>
<feature type="transmembrane region" description="Helical" evidence="1">
    <location>
        <begin position="232"/>
        <end position="250"/>
    </location>
</feature>
<dbReference type="InterPro" id="IPR000387">
    <property type="entry name" value="Tyr_Pase_dom"/>
</dbReference>
<feature type="transmembrane region" description="Helical" evidence="1">
    <location>
        <begin position="109"/>
        <end position="128"/>
    </location>
</feature>
<keyword evidence="4" id="KW-1185">Reference proteome</keyword>
<dbReference type="Proteomes" id="UP000589738">
    <property type="component" value="Unassembled WGS sequence"/>
</dbReference>
<dbReference type="Pfam" id="PF14378">
    <property type="entry name" value="PAP2_3"/>
    <property type="match status" value="1"/>
</dbReference>
<feature type="transmembrane region" description="Helical" evidence="1">
    <location>
        <begin position="75"/>
        <end position="97"/>
    </location>
</feature>
<dbReference type="PANTHER" id="PTHR47216">
    <property type="match status" value="1"/>
</dbReference>
<keyword evidence="1" id="KW-1133">Transmembrane helix</keyword>
<keyword evidence="1" id="KW-0812">Transmembrane</keyword>
<feature type="domain" description="Tyrosine specific protein phosphatases" evidence="2">
    <location>
        <begin position="383"/>
        <end position="444"/>
    </location>
</feature>
<gene>
    <name evidence="3" type="ORF">HNP36_003179</name>
</gene>
<evidence type="ECO:0000313" key="4">
    <source>
        <dbReference type="Proteomes" id="UP000589738"/>
    </source>
</evidence>
<dbReference type="PROSITE" id="PS00383">
    <property type="entry name" value="TYR_PHOSPHATASE_1"/>
    <property type="match status" value="1"/>
</dbReference>
<keyword evidence="1" id="KW-0472">Membrane</keyword>
<dbReference type="CDD" id="cd03386">
    <property type="entry name" value="PAP2_Aur1_like"/>
    <property type="match status" value="1"/>
</dbReference>
<dbReference type="PROSITE" id="PS50056">
    <property type="entry name" value="TYR_PHOSPHATASE_2"/>
    <property type="match status" value="1"/>
</dbReference>
<dbReference type="InterPro" id="IPR016130">
    <property type="entry name" value="Tyr_Pase_AS"/>
</dbReference>
<protein>
    <submittedName>
        <fullName evidence="3">Protein-tyrosine phosphatase</fullName>
    </submittedName>
</protein>
<evidence type="ECO:0000313" key="3">
    <source>
        <dbReference type="EMBL" id="MBB6372090.1"/>
    </source>
</evidence>
<dbReference type="GO" id="GO:0016020">
    <property type="term" value="C:membrane"/>
    <property type="evidence" value="ECO:0007669"/>
    <property type="project" value="UniProtKB-SubCell"/>
</dbReference>
<dbReference type="RefSeq" id="WP_184165666.1">
    <property type="nucleotide sequence ID" value="NZ_JACHLC010000004.1"/>
</dbReference>
<feature type="transmembrane region" description="Helical" evidence="1">
    <location>
        <begin position="256"/>
        <end position="275"/>
    </location>
</feature>
<accession>A0A841NFQ6</accession>
<feature type="transmembrane region" description="Helical" evidence="1">
    <location>
        <begin position="154"/>
        <end position="171"/>
    </location>
</feature>
<evidence type="ECO:0000259" key="2">
    <source>
        <dbReference type="PROSITE" id="PS50056"/>
    </source>
</evidence>
<dbReference type="InterPro" id="IPR026841">
    <property type="entry name" value="Aur1/Ipt1"/>
</dbReference>
<proteinExistence type="predicted"/>
<dbReference type="InterPro" id="IPR029021">
    <property type="entry name" value="Prot-tyrosine_phosphatase-like"/>
</dbReference>
<name>A0A841NFQ6_9FLAO</name>
<evidence type="ECO:0000256" key="1">
    <source>
        <dbReference type="SAM" id="Phobius"/>
    </source>
</evidence>
<sequence>MDDEIIILTPIFFIEYNYVQESPMDERRPTIKQRIYAFILCALAFMVIYNFAAWYTSKAEKVPSFVFDFEKQIPFLPWSIIPYMTSGIFFCSVFFMCQNKGQLKVLTKRMLFVTAAAGICFVVFPLKFSLLKPETDGSILNYSFLFLKIFDSPFNQSPSLHIAYAFIFWTVFRNLGKLRTFLMLWLILLGISTLTTYQHHFIDILSGTVLAHISFVIFPYRKYDFQYRNFHIANFYFLSGWILISTALFLDSFFNHFWLVLLWPALMIIIIGYHYQKNNVHFLKDKKGNISLWRKIFYAPYLIIYRSFWKFFRKNKKPIEILPRICISSRPDSKDLNNFEISSYTLVYDLSAEMEETSALKKDLSYHPFPFLDIGTFDIHETQKLVTEITENYKKLPTDGKILIHCTMGFTRSTVIGILVMKNILSLPIPDAVETMKKMNKNAIIHPYLMDFLKKI</sequence>
<dbReference type="EMBL" id="JACHLC010000004">
    <property type="protein sequence ID" value="MBB6372090.1"/>
    <property type="molecule type" value="Genomic_DNA"/>
</dbReference>